<dbReference type="GO" id="GO:0009055">
    <property type="term" value="F:electron transfer activity"/>
    <property type="evidence" value="ECO:0007669"/>
    <property type="project" value="UniProtKB-UniRule"/>
</dbReference>
<evidence type="ECO:0000313" key="9">
    <source>
        <dbReference type="EMBL" id="PRH76489.1"/>
    </source>
</evidence>
<dbReference type="Proteomes" id="UP000239322">
    <property type="component" value="Unassembled WGS sequence"/>
</dbReference>
<evidence type="ECO:0000256" key="1">
    <source>
        <dbReference type="ARBA" id="ARBA00001927"/>
    </source>
</evidence>
<organism evidence="9 10">
    <name type="scientific">Streptomyces solincola</name>
    <dbReference type="NCBI Taxonomy" id="2100817"/>
    <lineage>
        <taxon>Bacteria</taxon>
        <taxon>Bacillati</taxon>
        <taxon>Actinomycetota</taxon>
        <taxon>Actinomycetes</taxon>
        <taxon>Kitasatosporales</taxon>
        <taxon>Streptomycetaceae</taxon>
        <taxon>Streptomyces</taxon>
    </lineage>
</organism>
<dbReference type="GO" id="GO:0005506">
    <property type="term" value="F:iron ion binding"/>
    <property type="evidence" value="ECO:0007669"/>
    <property type="project" value="UniProtKB-UniRule"/>
</dbReference>
<keyword evidence="3 8" id="KW-0479">Metal-binding</keyword>
<reference evidence="9 10" key="1">
    <citation type="submission" date="2018-03" db="EMBL/GenBank/DDBJ databases">
        <title>Novel Streptomyces sp. from soil.</title>
        <authorList>
            <person name="Tan G.Y.A."/>
            <person name="Lee Z.Y."/>
        </authorList>
    </citation>
    <scope>NUCLEOTIDE SEQUENCE [LARGE SCALE GENOMIC DNA]</scope>
    <source>
        <strain evidence="9 10">ST5x</strain>
    </source>
</reference>
<evidence type="ECO:0000256" key="8">
    <source>
        <dbReference type="RuleBase" id="RU368020"/>
    </source>
</evidence>
<evidence type="ECO:0000256" key="7">
    <source>
        <dbReference type="ARBA" id="ARBA00023291"/>
    </source>
</evidence>
<evidence type="ECO:0000256" key="6">
    <source>
        <dbReference type="ARBA" id="ARBA00023014"/>
    </source>
</evidence>
<dbReference type="PRINTS" id="PR00352">
    <property type="entry name" value="3FE4SFRDOXIN"/>
</dbReference>
<protein>
    <recommendedName>
        <fullName evidence="8">Ferredoxin</fullName>
    </recommendedName>
</protein>
<gene>
    <name evidence="9" type="ORF">C6N75_25380</name>
</gene>
<keyword evidence="6 8" id="KW-0411">Iron-sulfur</keyword>
<dbReference type="InterPro" id="IPR051269">
    <property type="entry name" value="Fe-S_cluster_ET"/>
</dbReference>
<accession>A0A2S9PPZ1</accession>
<keyword evidence="10" id="KW-1185">Reference proteome</keyword>
<keyword evidence="7" id="KW-0003">3Fe-4S</keyword>
<keyword evidence="5 8" id="KW-0408">Iron</keyword>
<dbReference type="PANTHER" id="PTHR36923:SF3">
    <property type="entry name" value="FERREDOXIN"/>
    <property type="match status" value="1"/>
</dbReference>
<keyword evidence="4 8" id="KW-0249">Electron transport</keyword>
<evidence type="ECO:0000256" key="3">
    <source>
        <dbReference type="ARBA" id="ARBA00022723"/>
    </source>
</evidence>
<sequence length="75" mass="8058">MVTRVTWTAEVDRGQCMGSGMCAGLAPDLFRLDGDTAEPVRRDIAEDERALDAADSCPALAIVVRDGPRTVGPRR</sequence>
<dbReference type="EMBL" id="PVLV01000493">
    <property type="protein sequence ID" value="PRH76489.1"/>
    <property type="molecule type" value="Genomic_DNA"/>
</dbReference>
<dbReference type="InterPro" id="IPR001080">
    <property type="entry name" value="3Fe4S_ferredoxin"/>
</dbReference>
<comment type="function">
    <text evidence="8">Ferredoxins are iron-sulfur proteins that transfer electrons in a wide variety of metabolic reactions.</text>
</comment>
<keyword evidence="2 8" id="KW-0813">Transport</keyword>
<evidence type="ECO:0000256" key="2">
    <source>
        <dbReference type="ARBA" id="ARBA00022448"/>
    </source>
</evidence>
<evidence type="ECO:0000313" key="10">
    <source>
        <dbReference type="Proteomes" id="UP000239322"/>
    </source>
</evidence>
<dbReference type="Gene3D" id="3.30.70.20">
    <property type="match status" value="1"/>
</dbReference>
<comment type="cofactor">
    <cofactor evidence="1">
        <name>[3Fe-4S] cluster</name>
        <dbReference type="ChEBI" id="CHEBI:21137"/>
    </cofactor>
</comment>
<evidence type="ECO:0000256" key="4">
    <source>
        <dbReference type="ARBA" id="ARBA00022982"/>
    </source>
</evidence>
<dbReference type="Pfam" id="PF13370">
    <property type="entry name" value="Fer4_13"/>
    <property type="match status" value="1"/>
</dbReference>
<dbReference type="SUPFAM" id="SSF54862">
    <property type="entry name" value="4Fe-4S ferredoxins"/>
    <property type="match status" value="1"/>
</dbReference>
<dbReference type="GO" id="GO:0051538">
    <property type="term" value="F:3 iron, 4 sulfur cluster binding"/>
    <property type="evidence" value="ECO:0007669"/>
    <property type="project" value="UniProtKB-KW"/>
</dbReference>
<comment type="caution">
    <text evidence="9">The sequence shown here is derived from an EMBL/GenBank/DDBJ whole genome shotgun (WGS) entry which is preliminary data.</text>
</comment>
<dbReference type="RefSeq" id="WP_105871212.1">
    <property type="nucleotide sequence ID" value="NZ_PVLV01000493.1"/>
</dbReference>
<proteinExistence type="predicted"/>
<name>A0A2S9PPZ1_9ACTN</name>
<dbReference type="OrthoDB" id="4557285at2"/>
<dbReference type="AlphaFoldDB" id="A0A2S9PPZ1"/>
<dbReference type="PANTHER" id="PTHR36923">
    <property type="entry name" value="FERREDOXIN"/>
    <property type="match status" value="1"/>
</dbReference>
<evidence type="ECO:0000256" key="5">
    <source>
        <dbReference type="ARBA" id="ARBA00023004"/>
    </source>
</evidence>